<evidence type="ECO:0000256" key="8">
    <source>
        <dbReference type="ARBA" id="ARBA00022729"/>
    </source>
</evidence>
<evidence type="ECO:0000256" key="15">
    <source>
        <dbReference type="PROSITE-ProRule" id="PRU00076"/>
    </source>
</evidence>
<dbReference type="FunFam" id="2.10.25.10:FF:000240">
    <property type="entry name" value="Vitamin K-dependent protein S"/>
    <property type="match status" value="1"/>
</dbReference>
<dbReference type="AlphaFoldDB" id="A0AA35WSI3"/>
<feature type="chain" id="PRO_5041428961" evidence="18">
    <location>
        <begin position="22"/>
        <end position="671"/>
    </location>
</feature>
<keyword evidence="13" id="KW-0675">Receptor</keyword>
<comment type="caution">
    <text evidence="15">Lacks conserved residue(s) required for the propagation of feature annotation.</text>
</comment>
<dbReference type="EMBL" id="CASHTH010002590">
    <property type="protein sequence ID" value="CAI8032243.1"/>
    <property type="molecule type" value="Genomic_DNA"/>
</dbReference>
<dbReference type="InterPro" id="IPR000152">
    <property type="entry name" value="EGF-type_Asp/Asn_hydroxyl_site"/>
</dbReference>
<evidence type="ECO:0000256" key="6">
    <source>
        <dbReference type="ARBA" id="ARBA00022583"/>
    </source>
</evidence>
<dbReference type="InterPro" id="IPR026823">
    <property type="entry name" value="cEGF"/>
</dbReference>
<feature type="compositionally biased region" description="Polar residues" evidence="16">
    <location>
        <begin position="491"/>
        <end position="508"/>
    </location>
</feature>
<dbReference type="GO" id="GO:0005509">
    <property type="term" value="F:calcium ion binding"/>
    <property type="evidence" value="ECO:0007669"/>
    <property type="project" value="InterPro"/>
</dbReference>
<dbReference type="InterPro" id="IPR009030">
    <property type="entry name" value="Growth_fac_rcpt_cys_sf"/>
</dbReference>
<feature type="region of interest" description="Disordered" evidence="16">
    <location>
        <begin position="483"/>
        <end position="508"/>
    </location>
</feature>
<protein>
    <submittedName>
        <fullName evidence="20">Hemicentin-2</fullName>
    </submittedName>
</protein>
<dbReference type="InterPro" id="IPR018097">
    <property type="entry name" value="EGF_Ca-bd_CS"/>
</dbReference>
<dbReference type="CDD" id="cd00054">
    <property type="entry name" value="EGF_CA"/>
    <property type="match status" value="1"/>
</dbReference>
<evidence type="ECO:0000256" key="9">
    <source>
        <dbReference type="ARBA" id="ARBA00022737"/>
    </source>
</evidence>
<gene>
    <name evidence="20" type="ORF">GBAR_LOCUS18245</name>
</gene>
<feature type="signal peptide" evidence="18">
    <location>
        <begin position="1"/>
        <end position="21"/>
    </location>
</feature>
<dbReference type="FunFam" id="2.10.25.10:FF:000009">
    <property type="entry name" value="Low-density lipoprotein receptor isoform 1"/>
    <property type="match status" value="1"/>
</dbReference>
<dbReference type="Proteomes" id="UP001174909">
    <property type="component" value="Unassembled WGS sequence"/>
</dbReference>
<keyword evidence="10 17" id="KW-1133">Transmembrane helix</keyword>
<comment type="subcellular location">
    <subcellularLocation>
        <location evidence="1">Membrane</location>
        <topology evidence="1">Single-pass type I membrane protein</topology>
    </subcellularLocation>
    <subcellularLocation>
        <location evidence="2">Secreted</location>
        <location evidence="2">Extracellular space</location>
        <location evidence="2">Extracellular matrix</location>
    </subcellularLocation>
</comment>
<keyword evidence="14" id="KW-0325">Glycoprotein</keyword>
<evidence type="ECO:0000256" key="11">
    <source>
        <dbReference type="ARBA" id="ARBA00023136"/>
    </source>
</evidence>
<evidence type="ECO:0000256" key="4">
    <source>
        <dbReference type="ARBA" id="ARBA00022530"/>
    </source>
</evidence>
<dbReference type="Pfam" id="PF12662">
    <property type="entry name" value="cEGF"/>
    <property type="match status" value="1"/>
</dbReference>
<dbReference type="FunFam" id="2.10.25.10:FF:000010">
    <property type="entry name" value="Pro-epidermal growth factor"/>
    <property type="match status" value="1"/>
</dbReference>
<dbReference type="GO" id="GO:0016020">
    <property type="term" value="C:membrane"/>
    <property type="evidence" value="ECO:0007669"/>
    <property type="project" value="UniProtKB-SubCell"/>
</dbReference>
<dbReference type="InterPro" id="IPR052235">
    <property type="entry name" value="Nephronectin_domain"/>
</dbReference>
<keyword evidence="5 15" id="KW-0245">EGF-like domain</keyword>
<evidence type="ECO:0000256" key="5">
    <source>
        <dbReference type="ARBA" id="ARBA00022536"/>
    </source>
</evidence>
<evidence type="ECO:0000256" key="7">
    <source>
        <dbReference type="ARBA" id="ARBA00022692"/>
    </source>
</evidence>
<organism evidence="20 21">
    <name type="scientific">Geodia barretti</name>
    <name type="common">Barrett's horny sponge</name>
    <dbReference type="NCBI Taxonomy" id="519541"/>
    <lineage>
        <taxon>Eukaryota</taxon>
        <taxon>Metazoa</taxon>
        <taxon>Porifera</taxon>
        <taxon>Demospongiae</taxon>
        <taxon>Heteroscleromorpha</taxon>
        <taxon>Tetractinellida</taxon>
        <taxon>Astrophorina</taxon>
        <taxon>Geodiidae</taxon>
        <taxon>Geodia</taxon>
    </lineage>
</organism>
<evidence type="ECO:0000256" key="13">
    <source>
        <dbReference type="ARBA" id="ARBA00023170"/>
    </source>
</evidence>
<evidence type="ECO:0000256" key="3">
    <source>
        <dbReference type="ARBA" id="ARBA00006127"/>
    </source>
</evidence>
<comment type="caution">
    <text evidence="20">The sequence shown here is derived from an EMBL/GenBank/DDBJ whole genome shotgun (WGS) entry which is preliminary data.</text>
</comment>
<evidence type="ECO:0000256" key="17">
    <source>
        <dbReference type="SAM" id="Phobius"/>
    </source>
</evidence>
<dbReference type="SMART" id="SM00181">
    <property type="entry name" value="EGF"/>
    <property type="match status" value="5"/>
</dbReference>
<keyword evidence="21" id="KW-1185">Reference proteome</keyword>
<dbReference type="PROSITE" id="PS50026">
    <property type="entry name" value="EGF_3"/>
    <property type="match status" value="4"/>
</dbReference>
<dbReference type="Gene3D" id="2.10.25.10">
    <property type="entry name" value="Laminin"/>
    <property type="match status" value="5"/>
</dbReference>
<feature type="region of interest" description="Disordered" evidence="16">
    <location>
        <begin position="575"/>
        <end position="601"/>
    </location>
</feature>
<name>A0AA35WSI3_GEOBA</name>
<evidence type="ECO:0000256" key="18">
    <source>
        <dbReference type="SAM" id="SignalP"/>
    </source>
</evidence>
<keyword evidence="8 18" id="KW-0732">Signal</keyword>
<dbReference type="SUPFAM" id="SSF57184">
    <property type="entry name" value="Growth factor receptor domain"/>
    <property type="match status" value="2"/>
</dbReference>
<feature type="domain" description="EGF-like" evidence="19">
    <location>
        <begin position="194"/>
        <end position="234"/>
    </location>
</feature>
<evidence type="ECO:0000256" key="12">
    <source>
        <dbReference type="ARBA" id="ARBA00023157"/>
    </source>
</evidence>
<keyword evidence="4" id="KW-0964">Secreted</keyword>
<evidence type="ECO:0000256" key="2">
    <source>
        <dbReference type="ARBA" id="ARBA00004498"/>
    </source>
</evidence>
<feature type="compositionally biased region" description="Polar residues" evidence="16">
    <location>
        <begin position="575"/>
        <end position="590"/>
    </location>
</feature>
<dbReference type="PROSITE" id="PS01186">
    <property type="entry name" value="EGF_2"/>
    <property type="match status" value="5"/>
</dbReference>
<keyword evidence="9" id="KW-0677">Repeat</keyword>
<evidence type="ECO:0000256" key="14">
    <source>
        <dbReference type="ARBA" id="ARBA00023180"/>
    </source>
</evidence>
<dbReference type="GO" id="GO:0006897">
    <property type="term" value="P:endocytosis"/>
    <property type="evidence" value="ECO:0007669"/>
    <property type="project" value="UniProtKB-KW"/>
</dbReference>
<comment type="similarity">
    <text evidence="3">Belongs to the fibulin family.</text>
</comment>
<dbReference type="SMART" id="SM00179">
    <property type="entry name" value="EGF_CA"/>
    <property type="match status" value="5"/>
</dbReference>
<keyword evidence="12" id="KW-1015">Disulfide bond</keyword>
<evidence type="ECO:0000313" key="20">
    <source>
        <dbReference type="EMBL" id="CAI8032243.1"/>
    </source>
</evidence>
<evidence type="ECO:0000259" key="19">
    <source>
        <dbReference type="PROSITE" id="PS50026"/>
    </source>
</evidence>
<keyword evidence="7 17" id="KW-0812">Transmembrane</keyword>
<feature type="domain" description="EGF-like" evidence="19">
    <location>
        <begin position="276"/>
        <end position="319"/>
    </location>
</feature>
<keyword evidence="4" id="KW-0272">Extracellular matrix</keyword>
<dbReference type="InterPro" id="IPR049883">
    <property type="entry name" value="NOTCH1_EGF-like"/>
</dbReference>
<dbReference type="PANTHER" id="PTHR24050:SF27">
    <property type="entry name" value="FIBRILLIN-1"/>
    <property type="match status" value="1"/>
</dbReference>
<keyword evidence="6" id="KW-0254">Endocytosis</keyword>
<reference evidence="20" key="1">
    <citation type="submission" date="2023-03" db="EMBL/GenBank/DDBJ databases">
        <authorList>
            <person name="Steffen K."/>
            <person name="Cardenas P."/>
        </authorList>
    </citation>
    <scope>NUCLEOTIDE SEQUENCE</scope>
</reference>
<dbReference type="InterPro" id="IPR001881">
    <property type="entry name" value="EGF-like_Ca-bd_dom"/>
</dbReference>
<proteinExistence type="inferred from homology"/>
<evidence type="ECO:0000256" key="16">
    <source>
        <dbReference type="SAM" id="MobiDB-lite"/>
    </source>
</evidence>
<feature type="domain" description="EGF-like" evidence="19">
    <location>
        <begin position="235"/>
        <end position="275"/>
    </location>
</feature>
<feature type="domain" description="EGF-like" evidence="19">
    <location>
        <begin position="153"/>
        <end position="193"/>
    </location>
</feature>
<dbReference type="Pfam" id="PF07645">
    <property type="entry name" value="EGF_CA"/>
    <property type="match status" value="3"/>
</dbReference>
<evidence type="ECO:0000256" key="1">
    <source>
        <dbReference type="ARBA" id="ARBA00004479"/>
    </source>
</evidence>
<dbReference type="InterPro" id="IPR000742">
    <property type="entry name" value="EGF"/>
</dbReference>
<accession>A0AA35WSI3</accession>
<evidence type="ECO:0000256" key="10">
    <source>
        <dbReference type="ARBA" id="ARBA00022989"/>
    </source>
</evidence>
<dbReference type="PANTHER" id="PTHR24050">
    <property type="entry name" value="PA14 DOMAIN-CONTAINING PROTEIN"/>
    <property type="match status" value="1"/>
</dbReference>
<feature type="transmembrane region" description="Helical" evidence="17">
    <location>
        <begin position="372"/>
        <end position="394"/>
    </location>
</feature>
<dbReference type="PROSITE" id="PS01187">
    <property type="entry name" value="EGF_CA"/>
    <property type="match status" value="1"/>
</dbReference>
<keyword evidence="11 17" id="KW-0472">Membrane</keyword>
<dbReference type="PROSITE" id="PS00010">
    <property type="entry name" value="ASX_HYDROXYL"/>
    <property type="match status" value="5"/>
</dbReference>
<sequence length="671" mass="72851">MGRLLVCVSLCAIILSSLTDAAEICRRSFYIDEDIDLFGNYTDLVTLSMDCSKAGFPSLTVAVEPRLRDQIESRESLNGKVAFSIRCEMNNTVKFMNRSAVVKKSEPWTSHIQFGNYLPLGQNCSVVGCFWDSYSSVAEQRRYAVQGSSCFTNLNECEMDPGLCEQECTDTVAGYECSCSAGFRLDNNSRNCTDVDECSDGTHNCSHHCTNTEGSYLCTCPSGYSLDQENTTCNDIDECSSEENPCHHQCDNTAGSFRCLCTEGFRLSEDQHSCQDIDECDPESGFNQQCQHSCTNSIGSYSCSCEDGYTLSSDRHRCLGAGECENPGVCAHVCVNTSGDYFCQCHSGYQLSHDGHNCTAKIRLDDGVLVIYMPWAVPLACASLLLLLALALYYSITRRRKNGHILETNQDLYEFYLTQEKIDCSYQPVDLSNGIPFDTESIHSEMTSFHSASNTNEDLAKLAAPEQTKLVLVTYDPSAFSSKENLAAPTDTGTEANEPSQENDASNLDTSNAVEFGKGLENIPSQDSHDSCIGSSIAGDTSSGFRASTILCTPDTSSSSFTHSTDTSANSDYIATGCESSPSSSLSHRNTPPDFSANPILGSSNSKVLNLPGSKESGSDIATTTEIPLMSKGSPNSLGGKETKTFSKSKDYIHATNALFAMVDRTPSNSE</sequence>
<evidence type="ECO:0000313" key="21">
    <source>
        <dbReference type="Proteomes" id="UP001174909"/>
    </source>
</evidence>